<gene>
    <name evidence="1" type="ORF">EGH25_06590</name>
</gene>
<keyword evidence="2" id="KW-1185">Reference proteome</keyword>
<organism evidence="1 2">
    <name type="scientific">Halorutilus salinus</name>
    <dbReference type="NCBI Taxonomy" id="2487751"/>
    <lineage>
        <taxon>Archaea</taxon>
        <taxon>Methanobacteriati</taxon>
        <taxon>Methanobacteriota</taxon>
        <taxon>Stenosarchaea group</taxon>
        <taxon>Halobacteria</taxon>
        <taxon>Halorutilales</taxon>
        <taxon>Halorutilaceae</taxon>
        <taxon>Halorutilus</taxon>
    </lineage>
</organism>
<comment type="caution">
    <text evidence="1">The sequence shown here is derived from an EMBL/GenBank/DDBJ whole genome shotgun (WGS) entry which is preliminary data.</text>
</comment>
<evidence type="ECO:0000313" key="2">
    <source>
        <dbReference type="Proteomes" id="UP001149411"/>
    </source>
</evidence>
<protein>
    <submittedName>
        <fullName evidence="1">Uncharacterized protein</fullName>
    </submittedName>
</protein>
<dbReference type="AlphaFoldDB" id="A0A9Q4C4Q0"/>
<evidence type="ECO:0000313" key="1">
    <source>
        <dbReference type="EMBL" id="MCX2819017.1"/>
    </source>
</evidence>
<name>A0A9Q4C4Q0_9EURY</name>
<dbReference type="Proteomes" id="UP001149411">
    <property type="component" value="Unassembled WGS sequence"/>
</dbReference>
<accession>A0A9Q4C4Q0</accession>
<sequence length="208" mass="24019">MTEKAVKKEFDGYVKSVSLKALDELDPTQVVDVNLPPDRIKSLLRDEIRQEMARVKTGFQEQSDFIVETAANGEVTEDARSKFLELDLYYSNYFGDEERKAKFGDELGDYFEKTVTDVAPLAESDEEDFWDSVEETYDKEEAVEVLQGYFSRSEILERYTDEMVLTMALDTGLPIEEVEYTEESVRVFAEGEAEMRDRVEEQADLVYD</sequence>
<proteinExistence type="predicted"/>
<dbReference type="RefSeq" id="WP_266086911.1">
    <property type="nucleotide sequence ID" value="NZ_RKLV01000005.1"/>
</dbReference>
<reference evidence="1" key="1">
    <citation type="submission" date="2022-09" db="EMBL/GenBank/DDBJ databases">
        <title>Haloadaptaus new haloarchaeum isolated from saline soil.</title>
        <authorList>
            <person name="Duran-Viseras A."/>
            <person name="Sanchez-Porro C."/>
            <person name="Ventosa A."/>
        </authorList>
    </citation>
    <scope>NUCLEOTIDE SEQUENCE</scope>
    <source>
        <strain evidence="1">F3-133</strain>
    </source>
</reference>
<dbReference type="EMBL" id="RKLV01000005">
    <property type="protein sequence ID" value="MCX2819017.1"/>
    <property type="molecule type" value="Genomic_DNA"/>
</dbReference>